<comment type="caution">
    <text evidence="1">The sequence shown here is derived from an EMBL/GenBank/DDBJ whole genome shotgun (WGS) entry which is preliminary data.</text>
</comment>
<evidence type="ECO:0000313" key="1">
    <source>
        <dbReference type="EMBL" id="KAI2387215.1"/>
    </source>
</evidence>
<sequence length="167" mass="18256">MSFKAKNLTYEKTEPAFLRRLRNQYGDGTGERHGRSNVRPVKARDVADDEPTYVDEESNEVISKEDYEAMLNGKALGPASGKETGADDARGSHSGQEGQNSAAEAPRNAHSEKVAEIGGLRKKKLARVIADEEHAGKADVQGHDIKPPKKKQKKKAIKLSFDEETAA</sequence>
<proteinExistence type="predicted"/>
<dbReference type="EMBL" id="JALBCA010000041">
    <property type="protein sequence ID" value="KAI2387215.1"/>
    <property type="molecule type" value="Genomic_DNA"/>
</dbReference>
<protein>
    <submittedName>
        <fullName evidence="1">Uncharacterized protein</fullName>
    </submittedName>
</protein>
<accession>A0ACB8UXU9</accession>
<reference evidence="1" key="1">
    <citation type="journal article" date="2022" name="bioRxiv">
        <title>Population genetic analysis of Ophidiomyces ophidiicola, the causative agent of snake fungal disease, indicates recent introductions to the USA.</title>
        <authorList>
            <person name="Ladner J.T."/>
            <person name="Palmer J.M."/>
            <person name="Ettinger C.L."/>
            <person name="Stajich J.E."/>
            <person name="Farrell T.M."/>
            <person name="Glorioso B.M."/>
            <person name="Lawson B."/>
            <person name="Price S.J."/>
            <person name="Stengle A.G."/>
            <person name="Grear D.A."/>
            <person name="Lorch J.M."/>
        </authorList>
    </citation>
    <scope>NUCLEOTIDE SEQUENCE</scope>
    <source>
        <strain evidence="1">NWHC 24266-5</strain>
    </source>
</reference>
<name>A0ACB8UXU9_9EURO</name>
<gene>
    <name evidence="1" type="ORF">LOY88_003237</name>
</gene>
<organism evidence="1">
    <name type="scientific">Ophidiomyces ophidiicola</name>
    <dbReference type="NCBI Taxonomy" id="1387563"/>
    <lineage>
        <taxon>Eukaryota</taxon>
        <taxon>Fungi</taxon>
        <taxon>Dikarya</taxon>
        <taxon>Ascomycota</taxon>
        <taxon>Pezizomycotina</taxon>
        <taxon>Eurotiomycetes</taxon>
        <taxon>Eurotiomycetidae</taxon>
        <taxon>Onygenales</taxon>
        <taxon>Onygenaceae</taxon>
        <taxon>Ophidiomyces</taxon>
    </lineage>
</organism>